<dbReference type="PANTHER" id="PTHR15020:SF42">
    <property type="entry name" value="NAD(P)-BINDING DOMAIN-CONTAINING PROTEIN"/>
    <property type="match status" value="1"/>
</dbReference>
<organism evidence="3 4">
    <name type="scientific">Apatococcus fuscideae</name>
    <dbReference type="NCBI Taxonomy" id="2026836"/>
    <lineage>
        <taxon>Eukaryota</taxon>
        <taxon>Viridiplantae</taxon>
        <taxon>Chlorophyta</taxon>
        <taxon>core chlorophytes</taxon>
        <taxon>Trebouxiophyceae</taxon>
        <taxon>Chlorellales</taxon>
        <taxon>Chlorellaceae</taxon>
        <taxon>Apatococcus</taxon>
    </lineage>
</organism>
<dbReference type="InterPro" id="IPR036291">
    <property type="entry name" value="NAD(P)-bd_dom_sf"/>
</dbReference>
<dbReference type="Gene3D" id="3.40.50.720">
    <property type="entry name" value="NAD(P)-binding Rossmann-like Domain"/>
    <property type="match status" value="1"/>
</dbReference>
<comment type="caution">
    <text evidence="3">The sequence shown here is derived from an EMBL/GenBank/DDBJ whole genome shotgun (WGS) entry which is preliminary data.</text>
</comment>
<evidence type="ECO:0000313" key="3">
    <source>
        <dbReference type="EMBL" id="KAK9837373.1"/>
    </source>
</evidence>
<evidence type="ECO:0000256" key="1">
    <source>
        <dbReference type="SAM" id="MobiDB-lite"/>
    </source>
</evidence>
<sequence>MIAFGGPEKTPLLGRSFPRSKRASRQTVNRPLQALQSAKAVVAGATGGVGREIVKLLLAKNVPTTALVRDPAAAAGKLPSTERGLTIVKGDVYRSDTLPAAVQGSNVMLIATGINPAKDPWGPYTVEFQGVRNLLRCGKDAGILKVILVSSRGVDFFPLNVFIGALFFKKRGEEAVQRSSIDYTIPHLKPSSGPR</sequence>
<dbReference type="Pfam" id="PF13460">
    <property type="entry name" value="NAD_binding_10"/>
    <property type="match status" value="1"/>
</dbReference>
<dbReference type="InterPro" id="IPR016040">
    <property type="entry name" value="NAD(P)-bd_dom"/>
</dbReference>
<dbReference type="AlphaFoldDB" id="A0AAW1RVD5"/>
<evidence type="ECO:0000313" key="4">
    <source>
        <dbReference type="Proteomes" id="UP001485043"/>
    </source>
</evidence>
<dbReference type="EMBL" id="JALJOV010001960">
    <property type="protein sequence ID" value="KAK9837373.1"/>
    <property type="molecule type" value="Genomic_DNA"/>
</dbReference>
<reference evidence="3 4" key="1">
    <citation type="journal article" date="2024" name="Nat. Commun.">
        <title>Phylogenomics reveals the evolutionary origins of lichenization in chlorophyte algae.</title>
        <authorList>
            <person name="Puginier C."/>
            <person name="Libourel C."/>
            <person name="Otte J."/>
            <person name="Skaloud P."/>
            <person name="Haon M."/>
            <person name="Grisel S."/>
            <person name="Petersen M."/>
            <person name="Berrin J.G."/>
            <person name="Delaux P.M."/>
            <person name="Dal Grande F."/>
            <person name="Keller J."/>
        </authorList>
    </citation>
    <scope>NUCLEOTIDE SEQUENCE [LARGE SCALE GENOMIC DNA]</scope>
    <source>
        <strain evidence="3 4">SAG 2523</strain>
    </source>
</reference>
<evidence type="ECO:0000259" key="2">
    <source>
        <dbReference type="Pfam" id="PF13460"/>
    </source>
</evidence>
<protein>
    <recommendedName>
        <fullName evidence="2">NAD(P)-binding domain-containing protein</fullName>
    </recommendedName>
</protein>
<feature type="domain" description="NAD(P)-binding" evidence="2">
    <location>
        <begin position="44"/>
        <end position="185"/>
    </location>
</feature>
<proteinExistence type="predicted"/>
<dbReference type="PANTHER" id="PTHR15020">
    <property type="entry name" value="FLAVIN REDUCTASE-RELATED"/>
    <property type="match status" value="1"/>
</dbReference>
<dbReference type="Proteomes" id="UP001485043">
    <property type="component" value="Unassembled WGS sequence"/>
</dbReference>
<gene>
    <name evidence="3" type="ORF">WJX84_004803</name>
</gene>
<name>A0AAW1RVD5_9CHLO</name>
<feature type="region of interest" description="Disordered" evidence="1">
    <location>
        <begin position="1"/>
        <end position="29"/>
    </location>
</feature>
<dbReference type="SUPFAM" id="SSF51735">
    <property type="entry name" value="NAD(P)-binding Rossmann-fold domains"/>
    <property type="match status" value="1"/>
</dbReference>
<accession>A0AAW1RVD5</accession>
<keyword evidence="4" id="KW-1185">Reference proteome</keyword>